<sequence length="289" mass="31251">MNVAAPQSTALRLIYGGYMLVFFLYLAAPLVAAGVFAFNDSLFPALPWKGFTLDWFFGTSEPKLGMFHDRRLMEGLWNSLYIGAIVSVLSVAAGTCNAFLFERKQFPGKSLLYVLMIVPLVIPGVILGISILVFASMIANGVEDSFGWDMDFLRPGTFLVVLGQFSFLVTITSLVIAARLRKFDVALEEAALNLGASRVRVLATVTLPYLAPALFSAFVVAFLVSFENFNTTLMLVGSDSPLTITMYDRMAKAGSTPVLNAVSLFLMVASGLLALLSVIAQRGKEPASS</sequence>
<accession>A0ABV2DMZ4</accession>
<evidence type="ECO:0000256" key="5">
    <source>
        <dbReference type="ARBA" id="ARBA00022692"/>
    </source>
</evidence>
<feature type="transmembrane region" description="Helical" evidence="8">
    <location>
        <begin position="112"/>
        <end position="138"/>
    </location>
</feature>
<dbReference type="InterPro" id="IPR051789">
    <property type="entry name" value="Bact_Polyamine_Transport"/>
</dbReference>
<feature type="transmembrane region" description="Helical" evidence="8">
    <location>
        <begin position="12"/>
        <end position="38"/>
    </location>
</feature>
<feature type="transmembrane region" description="Helical" evidence="8">
    <location>
        <begin position="258"/>
        <end position="280"/>
    </location>
</feature>
<dbReference type="RefSeq" id="WP_354463550.1">
    <property type="nucleotide sequence ID" value="NZ_JBEWSZ010000004.1"/>
</dbReference>
<dbReference type="InterPro" id="IPR035906">
    <property type="entry name" value="MetI-like_sf"/>
</dbReference>
<evidence type="ECO:0000256" key="7">
    <source>
        <dbReference type="ARBA" id="ARBA00023136"/>
    </source>
</evidence>
<feature type="transmembrane region" description="Helical" evidence="8">
    <location>
        <begin position="201"/>
        <end position="226"/>
    </location>
</feature>
<protein>
    <submittedName>
        <fullName evidence="10">ABC transporter permease</fullName>
    </submittedName>
</protein>
<dbReference type="PANTHER" id="PTHR43848">
    <property type="entry name" value="PUTRESCINE TRANSPORT SYSTEM PERMEASE PROTEIN POTI"/>
    <property type="match status" value="1"/>
</dbReference>
<gene>
    <name evidence="10" type="ORF">ABVQ20_31240</name>
</gene>
<comment type="subcellular location">
    <subcellularLocation>
        <location evidence="1 8">Cell membrane</location>
        <topology evidence="1 8">Multi-pass membrane protein</topology>
    </subcellularLocation>
</comment>
<feature type="domain" description="ABC transmembrane type-1" evidence="9">
    <location>
        <begin position="76"/>
        <end position="277"/>
    </location>
</feature>
<dbReference type="EMBL" id="JBEWSZ010000004">
    <property type="protein sequence ID" value="MET2831430.1"/>
    <property type="molecule type" value="Genomic_DNA"/>
</dbReference>
<dbReference type="Gene3D" id="1.10.3720.10">
    <property type="entry name" value="MetI-like"/>
    <property type="match status" value="1"/>
</dbReference>
<evidence type="ECO:0000313" key="10">
    <source>
        <dbReference type="EMBL" id="MET2831430.1"/>
    </source>
</evidence>
<evidence type="ECO:0000256" key="6">
    <source>
        <dbReference type="ARBA" id="ARBA00022989"/>
    </source>
</evidence>
<keyword evidence="5 8" id="KW-0812">Transmembrane</keyword>
<proteinExistence type="inferred from homology"/>
<dbReference type="Proteomes" id="UP001548832">
    <property type="component" value="Unassembled WGS sequence"/>
</dbReference>
<feature type="transmembrane region" description="Helical" evidence="8">
    <location>
        <begin position="158"/>
        <end position="180"/>
    </location>
</feature>
<evidence type="ECO:0000256" key="3">
    <source>
        <dbReference type="ARBA" id="ARBA00022448"/>
    </source>
</evidence>
<feature type="transmembrane region" description="Helical" evidence="8">
    <location>
        <begin position="80"/>
        <end position="100"/>
    </location>
</feature>
<dbReference type="InterPro" id="IPR000515">
    <property type="entry name" value="MetI-like"/>
</dbReference>
<dbReference type="PANTHER" id="PTHR43848:SF2">
    <property type="entry name" value="PUTRESCINE TRANSPORT SYSTEM PERMEASE PROTEIN POTI"/>
    <property type="match status" value="1"/>
</dbReference>
<evidence type="ECO:0000313" key="11">
    <source>
        <dbReference type="Proteomes" id="UP001548832"/>
    </source>
</evidence>
<evidence type="ECO:0000256" key="4">
    <source>
        <dbReference type="ARBA" id="ARBA00022475"/>
    </source>
</evidence>
<dbReference type="Pfam" id="PF00528">
    <property type="entry name" value="BPD_transp_1"/>
    <property type="match status" value="1"/>
</dbReference>
<keyword evidence="7 8" id="KW-0472">Membrane</keyword>
<dbReference type="PROSITE" id="PS50928">
    <property type="entry name" value="ABC_TM1"/>
    <property type="match status" value="1"/>
</dbReference>
<organism evidence="10 11">
    <name type="scientific">Mesorhizobium shangrilense</name>
    <dbReference type="NCBI Taxonomy" id="460060"/>
    <lineage>
        <taxon>Bacteria</taxon>
        <taxon>Pseudomonadati</taxon>
        <taxon>Pseudomonadota</taxon>
        <taxon>Alphaproteobacteria</taxon>
        <taxon>Hyphomicrobiales</taxon>
        <taxon>Phyllobacteriaceae</taxon>
        <taxon>Mesorhizobium</taxon>
    </lineage>
</organism>
<reference evidence="10 11" key="1">
    <citation type="submission" date="2024-06" db="EMBL/GenBank/DDBJ databases">
        <authorList>
            <person name="Kim D.-U."/>
        </authorList>
    </citation>
    <scope>NUCLEOTIDE SEQUENCE [LARGE SCALE GENOMIC DNA]</scope>
    <source>
        <strain evidence="10 11">KACC15460</strain>
    </source>
</reference>
<keyword evidence="4" id="KW-1003">Cell membrane</keyword>
<evidence type="ECO:0000259" key="9">
    <source>
        <dbReference type="PROSITE" id="PS50928"/>
    </source>
</evidence>
<keyword evidence="3 8" id="KW-0813">Transport</keyword>
<dbReference type="CDD" id="cd06261">
    <property type="entry name" value="TM_PBP2"/>
    <property type="match status" value="1"/>
</dbReference>
<dbReference type="SUPFAM" id="SSF161098">
    <property type="entry name" value="MetI-like"/>
    <property type="match status" value="1"/>
</dbReference>
<comment type="similarity">
    <text evidence="2">Belongs to the binding-protein-dependent transport system permease family. CysTW subfamily.</text>
</comment>
<comment type="caution">
    <text evidence="10">The sequence shown here is derived from an EMBL/GenBank/DDBJ whole genome shotgun (WGS) entry which is preliminary data.</text>
</comment>
<name>A0ABV2DMZ4_9HYPH</name>
<evidence type="ECO:0000256" key="8">
    <source>
        <dbReference type="RuleBase" id="RU363032"/>
    </source>
</evidence>
<keyword evidence="11" id="KW-1185">Reference proteome</keyword>
<evidence type="ECO:0000256" key="2">
    <source>
        <dbReference type="ARBA" id="ARBA00007069"/>
    </source>
</evidence>
<evidence type="ECO:0000256" key="1">
    <source>
        <dbReference type="ARBA" id="ARBA00004651"/>
    </source>
</evidence>
<keyword evidence="6 8" id="KW-1133">Transmembrane helix</keyword>